<keyword evidence="1" id="KW-1133">Transmembrane helix</keyword>
<keyword evidence="1" id="KW-0472">Membrane</keyword>
<keyword evidence="3" id="KW-1185">Reference proteome</keyword>
<dbReference type="EMBL" id="OBQC01000001">
    <property type="protein sequence ID" value="SOC34707.1"/>
    <property type="molecule type" value="Genomic_DNA"/>
</dbReference>
<protein>
    <submittedName>
        <fullName evidence="2">Uncharacterized protein</fullName>
    </submittedName>
</protein>
<feature type="transmembrane region" description="Helical" evidence="1">
    <location>
        <begin position="27"/>
        <end position="46"/>
    </location>
</feature>
<gene>
    <name evidence="2" type="ORF">SAMN05877842_10143</name>
</gene>
<name>A0A285TZ27_9BACL</name>
<evidence type="ECO:0000256" key="1">
    <source>
        <dbReference type="SAM" id="Phobius"/>
    </source>
</evidence>
<sequence>MWRFVHYFIIIACVITTFLIYNSGKGAIPFLILSAYFFILAYVEIYKIKNSK</sequence>
<reference evidence="3" key="1">
    <citation type="submission" date="2017-08" db="EMBL/GenBank/DDBJ databases">
        <authorList>
            <person name="Varghese N."/>
            <person name="Submissions S."/>
        </authorList>
    </citation>
    <scope>NUCLEOTIDE SEQUENCE [LARGE SCALE GENOMIC DNA]</scope>
    <source>
        <strain evidence="3">JC23</strain>
    </source>
</reference>
<dbReference type="Proteomes" id="UP000219252">
    <property type="component" value="Unassembled WGS sequence"/>
</dbReference>
<feature type="transmembrane region" description="Helical" evidence="1">
    <location>
        <begin position="5"/>
        <end position="21"/>
    </location>
</feature>
<accession>A0A285TZ27</accession>
<evidence type="ECO:0000313" key="3">
    <source>
        <dbReference type="Proteomes" id="UP000219252"/>
    </source>
</evidence>
<dbReference type="AlphaFoldDB" id="A0A285TZ27"/>
<evidence type="ECO:0000313" key="2">
    <source>
        <dbReference type="EMBL" id="SOC34707.1"/>
    </source>
</evidence>
<keyword evidence="1" id="KW-0812">Transmembrane</keyword>
<proteinExistence type="predicted"/>
<organism evidence="2 3">
    <name type="scientific">Ureibacillus acetophenoni</name>
    <dbReference type="NCBI Taxonomy" id="614649"/>
    <lineage>
        <taxon>Bacteria</taxon>
        <taxon>Bacillati</taxon>
        <taxon>Bacillota</taxon>
        <taxon>Bacilli</taxon>
        <taxon>Bacillales</taxon>
        <taxon>Caryophanaceae</taxon>
        <taxon>Ureibacillus</taxon>
    </lineage>
</organism>